<keyword evidence="4 6" id="KW-0964">Secreted</keyword>
<keyword evidence="6" id="KW-0732">Signal</keyword>
<evidence type="ECO:0000256" key="3">
    <source>
        <dbReference type="ARBA" id="ARBA00022512"/>
    </source>
</evidence>
<protein>
    <recommendedName>
        <fullName evidence="6">Hydrophobin</fullName>
    </recommendedName>
</protein>
<dbReference type="InterPro" id="IPR001338">
    <property type="entry name" value="Class_I_Hydrophobin"/>
</dbReference>
<evidence type="ECO:0000256" key="6">
    <source>
        <dbReference type="RuleBase" id="RU365009"/>
    </source>
</evidence>
<dbReference type="CDD" id="cd23507">
    <property type="entry name" value="hydrophobin_I"/>
    <property type="match status" value="1"/>
</dbReference>
<evidence type="ECO:0000256" key="1">
    <source>
        <dbReference type="ARBA" id="ARBA00004191"/>
    </source>
</evidence>
<evidence type="ECO:0000313" key="7">
    <source>
        <dbReference type="EMBL" id="KAF5309248.1"/>
    </source>
</evidence>
<proteinExistence type="inferred from homology"/>
<keyword evidence="3 6" id="KW-0134">Cell wall</keyword>
<comment type="subcellular location">
    <subcellularLocation>
        <location evidence="1 6">Secreted</location>
        <location evidence="1 6">Cell wall</location>
    </subcellularLocation>
</comment>
<feature type="chain" id="PRO_5034457153" description="Hydrophobin" evidence="6">
    <location>
        <begin position="22"/>
        <end position="109"/>
    </location>
</feature>
<dbReference type="GO" id="GO:0005199">
    <property type="term" value="F:structural constituent of cell wall"/>
    <property type="evidence" value="ECO:0007669"/>
    <property type="project" value="InterPro"/>
</dbReference>
<organism evidence="7 8">
    <name type="scientific">Psilocybe cf. subviscida</name>
    <dbReference type="NCBI Taxonomy" id="2480587"/>
    <lineage>
        <taxon>Eukaryota</taxon>
        <taxon>Fungi</taxon>
        <taxon>Dikarya</taxon>
        <taxon>Basidiomycota</taxon>
        <taxon>Agaricomycotina</taxon>
        <taxon>Agaricomycetes</taxon>
        <taxon>Agaricomycetidae</taxon>
        <taxon>Agaricales</taxon>
        <taxon>Agaricineae</taxon>
        <taxon>Strophariaceae</taxon>
        <taxon>Psilocybe</taxon>
    </lineage>
</organism>
<evidence type="ECO:0000256" key="4">
    <source>
        <dbReference type="ARBA" id="ARBA00022525"/>
    </source>
</evidence>
<feature type="signal peptide" evidence="6">
    <location>
        <begin position="1"/>
        <end position="21"/>
    </location>
</feature>
<dbReference type="AlphaFoldDB" id="A0A8H5ARE8"/>
<evidence type="ECO:0000313" key="8">
    <source>
        <dbReference type="Proteomes" id="UP000567179"/>
    </source>
</evidence>
<evidence type="ECO:0000256" key="2">
    <source>
        <dbReference type="ARBA" id="ARBA00010446"/>
    </source>
</evidence>
<keyword evidence="5 6" id="KW-1015">Disulfide bond</keyword>
<dbReference type="Proteomes" id="UP000567179">
    <property type="component" value="Unassembled WGS sequence"/>
</dbReference>
<dbReference type="EMBL" id="JAACJJ010000060">
    <property type="protein sequence ID" value="KAF5309248.1"/>
    <property type="molecule type" value="Genomic_DNA"/>
</dbReference>
<keyword evidence="8" id="KW-1185">Reference proteome</keyword>
<reference evidence="7 8" key="1">
    <citation type="journal article" date="2020" name="ISME J.">
        <title>Uncovering the hidden diversity of litter-decomposition mechanisms in mushroom-forming fungi.</title>
        <authorList>
            <person name="Floudas D."/>
            <person name="Bentzer J."/>
            <person name="Ahren D."/>
            <person name="Johansson T."/>
            <person name="Persson P."/>
            <person name="Tunlid A."/>
        </authorList>
    </citation>
    <scope>NUCLEOTIDE SEQUENCE [LARGE SCALE GENOMIC DNA]</scope>
    <source>
        <strain evidence="7 8">CBS 101986</strain>
    </source>
</reference>
<comment type="similarity">
    <text evidence="2 6">Belongs to the fungal hydrophobin family.</text>
</comment>
<evidence type="ECO:0000256" key="5">
    <source>
        <dbReference type="ARBA" id="ARBA00023157"/>
    </source>
</evidence>
<comment type="caution">
    <text evidence="7">The sequence shown here is derived from an EMBL/GenBank/DDBJ whole genome shotgun (WGS) entry which is preliminary data.</text>
</comment>
<dbReference type="OrthoDB" id="4225815at2759"/>
<gene>
    <name evidence="7" type="ORF">D9619_012775</name>
</gene>
<name>A0A8H5ARE8_9AGAR</name>
<dbReference type="GO" id="GO:0009277">
    <property type="term" value="C:fungal-type cell wall"/>
    <property type="evidence" value="ECO:0007669"/>
    <property type="project" value="InterPro"/>
</dbReference>
<dbReference type="Pfam" id="PF01185">
    <property type="entry name" value="Hydrophobin"/>
    <property type="match status" value="1"/>
</dbReference>
<dbReference type="SMART" id="SM00075">
    <property type="entry name" value="HYDRO"/>
    <property type="match status" value="1"/>
</dbReference>
<accession>A0A8H5ARE8</accession>
<sequence>MQFQFAALAVAALAAATGGSGSLSNWQCNAGTILCCQSVGTAYTPSIAPILGLLGIDASDAIPLIGVSCSPISVIGISGNSCFAQPVCCDDNYFNGVIAMGCLPIDLNL</sequence>